<dbReference type="Gene3D" id="1.20.120.450">
    <property type="entry name" value="dinb family like domain"/>
    <property type="match status" value="1"/>
</dbReference>
<protein>
    <submittedName>
        <fullName evidence="4">Damage-inducible protein DinB</fullName>
    </submittedName>
</protein>
<dbReference type="Pfam" id="PF05163">
    <property type="entry name" value="DinB"/>
    <property type="match status" value="1"/>
</dbReference>
<dbReference type="STRING" id="1220589.CD32_12000"/>
<evidence type="ECO:0000256" key="1">
    <source>
        <dbReference type="ARBA" id="ARBA00008635"/>
    </source>
</evidence>
<dbReference type="Proteomes" id="UP000030437">
    <property type="component" value="Unassembled WGS sequence"/>
</dbReference>
<dbReference type="eggNOG" id="COG2318">
    <property type="taxonomic scope" value="Bacteria"/>
</dbReference>
<evidence type="ECO:0000256" key="3">
    <source>
        <dbReference type="PIRSR" id="PIRSR607837-1"/>
    </source>
</evidence>
<feature type="binding site" evidence="3">
    <location>
        <position position="133"/>
    </location>
    <ligand>
        <name>a divalent metal cation</name>
        <dbReference type="ChEBI" id="CHEBI:60240"/>
    </ligand>
</feature>
<dbReference type="EMBL" id="JPVP01000056">
    <property type="protein sequence ID" value="KGR84315.1"/>
    <property type="molecule type" value="Genomic_DNA"/>
</dbReference>
<comment type="caution">
    <text evidence="4">The sequence shown here is derived from an EMBL/GenBank/DDBJ whole genome shotgun (WGS) entry which is preliminary data.</text>
</comment>
<name>A0A0A3ILL0_9BACI</name>
<dbReference type="AlphaFoldDB" id="A0A0A3ILL0"/>
<organism evidence="4 5">
    <name type="scientific">Lysinibacillus odysseyi 34hs-1 = NBRC 100172</name>
    <dbReference type="NCBI Taxonomy" id="1220589"/>
    <lineage>
        <taxon>Bacteria</taxon>
        <taxon>Bacillati</taxon>
        <taxon>Bacillota</taxon>
        <taxon>Bacilli</taxon>
        <taxon>Bacillales</taxon>
        <taxon>Bacillaceae</taxon>
        <taxon>Lysinibacillus</taxon>
    </lineage>
</organism>
<dbReference type="SUPFAM" id="SSF109854">
    <property type="entry name" value="DinB/YfiT-like putative metalloenzymes"/>
    <property type="match status" value="1"/>
</dbReference>
<evidence type="ECO:0000313" key="4">
    <source>
        <dbReference type="EMBL" id="KGR84315.1"/>
    </source>
</evidence>
<accession>A0A0A3ILL0</accession>
<keyword evidence="2 3" id="KW-0479">Metal-binding</keyword>
<feature type="binding site" evidence="3">
    <location>
        <position position="53"/>
    </location>
    <ligand>
        <name>a divalent metal cation</name>
        <dbReference type="ChEBI" id="CHEBI:60240"/>
    </ligand>
</feature>
<proteinExistence type="inferred from homology"/>
<feature type="binding site" evidence="3">
    <location>
        <position position="137"/>
    </location>
    <ligand>
        <name>a divalent metal cation</name>
        <dbReference type="ChEBI" id="CHEBI:60240"/>
    </ligand>
</feature>
<dbReference type="GO" id="GO:0046872">
    <property type="term" value="F:metal ion binding"/>
    <property type="evidence" value="ECO:0007669"/>
    <property type="project" value="UniProtKB-KW"/>
</dbReference>
<dbReference type="InterPro" id="IPR034660">
    <property type="entry name" value="DinB/YfiT-like"/>
</dbReference>
<sequence length="166" mass="19047">MESGNMIHDIKEYVKYLDGIHKRTMEYVKVIPDELLDWKPSEDKFSTGDLLRHIASSRLMFLGIFEHGSWNYTGHDTSKGASLEDISNYLEACQIKLTEGLLKAGNDVLTKKVLTLHGHEVSAWRILMAIPEHEIHHRGQISTYLQINKIEPPQIFGLKIEQVTTY</sequence>
<evidence type="ECO:0000313" key="5">
    <source>
        <dbReference type="Proteomes" id="UP000030437"/>
    </source>
</evidence>
<evidence type="ECO:0000256" key="2">
    <source>
        <dbReference type="ARBA" id="ARBA00022723"/>
    </source>
</evidence>
<reference evidence="4 5" key="1">
    <citation type="submission" date="2014-02" db="EMBL/GenBank/DDBJ databases">
        <title>Draft genome sequence of Lysinibacillus odysseyi NBRC 100172.</title>
        <authorList>
            <person name="Zhang F."/>
            <person name="Wang G."/>
            <person name="Zhang L."/>
        </authorList>
    </citation>
    <scope>NUCLEOTIDE SEQUENCE [LARGE SCALE GENOMIC DNA]</scope>
    <source>
        <strain evidence="4 5">NBRC 100172</strain>
    </source>
</reference>
<keyword evidence="5" id="KW-1185">Reference proteome</keyword>
<comment type="similarity">
    <text evidence="1">Belongs to the DinB family.</text>
</comment>
<dbReference type="InterPro" id="IPR007837">
    <property type="entry name" value="DinB"/>
</dbReference>
<gene>
    <name evidence="4" type="ORF">CD32_12000</name>
</gene>